<evidence type="ECO:0000256" key="1">
    <source>
        <dbReference type="ARBA" id="ARBA00023117"/>
    </source>
</evidence>
<sequence>MADYSSLKLDEIPKRKRGRPPKTPSTLNTVLEFPTSHLTEKESKELQLGYKILKDILNIPKIKPLLDKPDESCFGLHDYYSIIEKPIWFNEISRKYACKEYKDLKTVIDDIRLVLENCYKFWGYKHKFIKQAYRVEKMLEKHISEFPEPLRTLCSLGEPETSTIVNKVDIDSDSVLTEEYHSKILENLEKKQKETKEDLVSDPDLQKWEAEVLMSKQKSKQISLMSELAEIGHFLRLSQDILCLKDITQYEIERMLLMPRESTTLASIMTCFLCPTAMRGSLYFKPIMIYDVWQSLLNRKLEGWYNAYAKINNKLQLFLKYGIEPYFWEIVGEQNPLTDTEFHALSFTKKACILKALCTTMFHSNKKIEDYFNSVEESSLRGITIFEDSKFEYISLFSPEIRIYRVSKTQIGIEHMIETVLPNFPVNEDLTDSSALQAAQKNVCSKRQKFYLVATDRESLESFLKVMSKKKKLHSAIHTLLAQDQSNKFAIKGLKAMFSQWQKSVKRSSTFIENSINYWINKEASPENTPQNSMSGIFHDLENQGEPVLGKRILKRKFSLEDVESSSNDEKLSEESVSDWEDGNIRRSKRIKPSKSVPRFFDRRFMKFERNNLEDGIFEPDFKVFNCMTSTPKAPEPVSKVPKRINYVSKAGVRIRKAPQFMSLKRSIINAAVENASKLVTQAPDSNLKVLTIDMKAGSNGQHISWQNNYEELHQQSSWICPQPVNTFSQDPYYTPNQEFLSFNESLLENAPQISVPKKDNNNDISSMLPYNQMNIPPLMSDHLDYTLNGQNETLENFQTEDLSQYEPVLYLPEPPSLSPSKFINMAPCISPNQMNVLHIVGPHTITSGDGSILNQDPGVSQ</sequence>
<evidence type="ECO:0000313" key="6">
    <source>
        <dbReference type="Proteomes" id="UP000494040"/>
    </source>
</evidence>
<dbReference type="Pfam" id="PF00439">
    <property type="entry name" value="Bromodomain"/>
    <property type="match status" value="1"/>
</dbReference>
<evidence type="ECO:0000259" key="4">
    <source>
        <dbReference type="PROSITE" id="PS50014"/>
    </source>
</evidence>
<dbReference type="InterPro" id="IPR056522">
    <property type="entry name" value="KIAA2026_hel"/>
</dbReference>
<dbReference type="Pfam" id="PF23450">
    <property type="entry name" value="KIAA2026_hel"/>
    <property type="match status" value="1"/>
</dbReference>
<dbReference type="PANTHER" id="PTHR31095:SF3">
    <property type="entry name" value="RIKEN CDNA 9930021J03 GENE"/>
    <property type="match status" value="1"/>
</dbReference>
<feature type="domain" description="Bromo" evidence="4">
    <location>
        <begin position="57"/>
        <end position="129"/>
    </location>
</feature>
<protein>
    <recommendedName>
        <fullName evidence="4">Bromo domain-containing protein</fullName>
    </recommendedName>
</protein>
<keyword evidence="1 2" id="KW-0103">Bromodomain</keyword>
<dbReference type="InterPro" id="IPR040214">
    <property type="entry name" value="BRD10"/>
</dbReference>
<evidence type="ECO:0000256" key="3">
    <source>
        <dbReference type="SAM" id="MobiDB-lite"/>
    </source>
</evidence>
<dbReference type="Proteomes" id="UP000494040">
    <property type="component" value="Unassembled WGS sequence"/>
</dbReference>
<accession>A0A8I6S3R7</accession>
<dbReference type="CDD" id="cd04369">
    <property type="entry name" value="Bromodomain"/>
    <property type="match status" value="1"/>
</dbReference>
<organism evidence="5 6">
    <name type="scientific">Cimex lectularius</name>
    <name type="common">Bed bug</name>
    <name type="synonym">Acanthia lectularia</name>
    <dbReference type="NCBI Taxonomy" id="79782"/>
    <lineage>
        <taxon>Eukaryota</taxon>
        <taxon>Metazoa</taxon>
        <taxon>Ecdysozoa</taxon>
        <taxon>Arthropoda</taxon>
        <taxon>Hexapoda</taxon>
        <taxon>Insecta</taxon>
        <taxon>Pterygota</taxon>
        <taxon>Neoptera</taxon>
        <taxon>Paraneoptera</taxon>
        <taxon>Hemiptera</taxon>
        <taxon>Heteroptera</taxon>
        <taxon>Panheteroptera</taxon>
        <taxon>Cimicomorpha</taxon>
        <taxon>Cimicidae</taxon>
        <taxon>Cimex</taxon>
    </lineage>
</organism>
<keyword evidence="6" id="KW-1185">Reference proteome</keyword>
<dbReference type="AlphaFoldDB" id="A0A8I6S3R7"/>
<dbReference type="OrthoDB" id="6608380at2759"/>
<proteinExistence type="predicted"/>
<dbReference type="InterPro" id="IPR001487">
    <property type="entry name" value="Bromodomain"/>
</dbReference>
<dbReference type="Gene3D" id="1.20.920.10">
    <property type="entry name" value="Bromodomain-like"/>
    <property type="match status" value="1"/>
</dbReference>
<evidence type="ECO:0000256" key="2">
    <source>
        <dbReference type="PROSITE-ProRule" id="PRU00035"/>
    </source>
</evidence>
<reference evidence="5" key="1">
    <citation type="submission" date="2022-01" db="UniProtKB">
        <authorList>
            <consortium name="EnsemblMetazoa"/>
        </authorList>
    </citation>
    <scope>IDENTIFICATION</scope>
</reference>
<feature type="region of interest" description="Disordered" evidence="3">
    <location>
        <begin position="1"/>
        <end position="26"/>
    </location>
</feature>
<dbReference type="RefSeq" id="XP_014252852.1">
    <property type="nucleotide sequence ID" value="XM_014397366.1"/>
</dbReference>
<dbReference type="EnsemblMetazoa" id="XM_014397366.1">
    <property type="protein sequence ID" value="XP_014252852.1"/>
    <property type="gene ID" value="LOC106668520"/>
</dbReference>
<dbReference type="SMART" id="SM00297">
    <property type="entry name" value="BROMO"/>
    <property type="match status" value="1"/>
</dbReference>
<dbReference type="PANTHER" id="PTHR31095">
    <property type="entry name" value="RIKEN CDNA 9930021J03 GENE"/>
    <property type="match status" value="1"/>
</dbReference>
<evidence type="ECO:0000313" key="5">
    <source>
        <dbReference type="EnsemblMetazoa" id="XP_014252852.1"/>
    </source>
</evidence>
<dbReference type="KEGG" id="clec:106668520"/>
<dbReference type="GeneID" id="106668520"/>
<dbReference type="InterPro" id="IPR036427">
    <property type="entry name" value="Bromodomain-like_sf"/>
</dbReference>
<dbReference type="PROSITE" id="PS50014">
    <property type="entry name" value="BROMODOMAIN_2"/>
    <property type="match status" value="1"/>
</dbReference>
<name>A0A8I6S3R7_CIMLE</name>
<dbReference type="SUPFAM" id="SSF47370">
    <property type="entry name" value="Bromodomain"/>
    <property type="match status" value="1"/>
</dbReference>